<reference evidence="2 3" key="1">
    <citation type="submission" date="2017-04" db="EMBL/GenBank/DDBJ databases">
        <title>Novel microbial lineages endemic to geothermal iron-oxide mats fill important gaps in the evolutionary history of Archaea.</title>
        <authorList>
            <person name="Jay Z.J."/>
            <person name="Beam J.P."/>
            <person name="Dlakic M."/>
            <person name="Rusch D.B."/>
            <person name="Kozubal M.A."/>
            <person name="Inskeep W.P."/>
        </authorList>
    </citation>
    <scope>NUCLEOTIDE SEQUENCE [LARGE SCALE GENOMIC DNA]</scope>
    <source>
        <strain evidence="2">OSP_D</strain>
    </source>
</reference>
<organism evidence="2 3">
    <name type="scientific">Candidatus Marsarchaeota G2 archaeon OSP_D</name>
    <dbReference type="NCBI Taxonomy" id="1978157"/>
    <lineage>
        <taxon>Archaea</taxon>
        <taxon>Candidatus Marsarchaeota</taxon>
        <taxon>Candidatus Marsarchaeota group 2</taxon>
    </lineage>
</organism>
<sequence length="237" mass="26574">MKALILAGGYGKRLKPYTDTLPKPMLELNGKPIMVWQFEWLKSHGFDEVIVCAGYLKEKIIERVGNGSRFGVRVGYVVEEEPLGKGGAIKNAEHLLRNEDKFLVVNGDVITSLDPGPMLKELDKGYVGSIGVTPLPSPYGVVLYGKDKIVVEFKEKPKLREYWINTGVYAFTSKIFEYLPERGEIEELTFPTLAKKKLLVVQEYPDVLWFSVDSHKDLEEGSKLLGAYMKTAVSGDI</sequence>
<comment type="caution">
    <text evidence="2">The sequence shown here is derived from an EMBL/GenBank/DDBJ whole genome shotgun (WGS) entry which is preliminary data.</text>
</comment>
<dbReference type="AlphaFoldDB" id="A0A2R6B189"/>
<evidence type="ECO:0000313" key="3">
    <source>
        <dbReference type="Proteomes" id="UP000240322"/>
    </source>
</evidence>
<feature type="domain" description="Nucleotidyl transferase" evidence="1">
    <location>
        <begin position="2"/>
        <end position="223"/>
    </location>
</feature>
<protein>
    <submittedName>
        <fullName evidence="2">Nucleotidyltransferase</fullName>
    </submittedName>
</protein>
<name>A0A2R6B189_9ARCH</name>
<accession>A0A2R6B189</accession>
<dbReference type="InterPro" id="IPR029044">
    <property type="entry name" value="Nucleotide-diphossugar_trans"/>
</dbReference>
<dbReference type="Proteomes" id="UP000240322">
    <property type="component" value="Unassembled WGS sequence"/>
</dbReference>
<dbReference type="Pfam" id="PF00483">
    <property type="entry name" value="NTP_transferase"/>
    <property type="match status" value="1"/>
</dbReference>
<dbReference type="InterPro" id="IPR050486">
    <property type="entry name" value="Mannose-1P_guanyltransferase"/>
</dbReference>
<dbReference type="EMBL" id="NEXE01000007">
    <property type="protein sequence ID" value="PSN92278.1"/>
    <property type="molecule type" value="Genomic_DNA"/>
</dbReference>
<dbReference type="InterPro" id="IPR005835">
    <property type="entry name" value="NTP_transferase_dom"/>
</dbReference>
<dbReference type="Gene3D" id="3.90.550.10">
    <property type="entry name" value="Spore Coat Polysaccharide Biosynthesis Protein SpsA, Chain A"/>
    <property type="match status" value="1"/>
</dbReference>
<gene>
    <name evidence="2" type="ORF">B9Q03_01705</name>
</gene>
<dbReference type="SUPFAM" id="SSF53448">
    <property type="entry name" value="Nucleotide-diphospho-sugar transferases"/>
    <property type="match status" value="1"/>
</dbReference>
<dbReference type="PANTHER" id="PTHR22572">
    <property type="entry name" value="SUGAR-1-PHOSPHATE GUANYL TRANSFERASE"/>
    <property type="match status" value="1"/>
</dbReference>
<evidence type="ECO:0000313" key="2">
    <source>
        <dbReference type="EMBL" id="PSN92278.1"/>
    </source>
</evidence>
<dbReference type="CDD" id="cd04181">
    <property type="entry name" value="NTP_transferase"/>
    <property type="match status" value="1"/>
</dbReference>
<evidence type="ECO:0000259" key="1">
    <source>
        <dbReference type="Pfam" id="PF00483"/>
    </source>
</evidence>
<proteinExistence type="predicted"/>
<keyword evidence="2" id="KW-0808">Transferase</keyword>
<dbReference type="GO" id="GO:0016740">
    <property type="term" value="F:transferase activity"/>
    <property type="evidence" value="ECO:0007669"/>
    <property type="project" value="UniProtKB-KW"/>
</dbReference>